<proteinExistence type="predicted"/>
<comment type="caution">
    <text evidence="2">The sequence shown here is derived from an EMBL/GenBank/DDBJ whole genome shotgun (WGS) entry which is preliminary data.</text>
</comment>
<feature type="non-terminal residue" evidence="2">
    <location>
        <position position="147"/>
    </location>
</feature>
<name>X1PQ63_9ZZZZ</name>
<evidence type="ECO:0000256" key="1">
    <source>
        <dbReference type="SAM" id="MobiDB-lite"/>
    </source>
</evidence>
<organism evidence="2">
    <name type="scientific">marine sediment metagenome</name>
    <dbReference type="NCBI Taxonomy" id="412755"/>
    <lineage>
        <taxon>unclassified sequences</taxon>
        <taxon>metagenomes</taxon>
        <taxon>ecological metagenomes</taxon>
    </lineage>
</organism>
<protein>
    <submittedName>
        <fullName evidence="2">Uncharacterized protein</fullName>
    </submittedName>
</protein>
<accession>X1PQ63</accession>
<dbReference type="AlphaFoldDB" id="X1PQ63"/>
<gene>
    <name evidence="2" type="ORF">S06H3_53691</name>
</gene>
<sequence>MTTWDTDPNAIPPGSGPVPASGDNATITPTVTVTMTNGSWACANLTNNGTLDFDMNAGDVALTIDNGGVVFNSGTINFAAADLVVFVGTDPVRSVGCSPIDLGGRIKQTVLEDNLSTPLYPDIPGGIGPGDAEERIRDRNTTRAAVY</sequence>
<evidence type="ECO:0000313" key="2">
    <source>
        <dbReference type="EMBL" id="GAI57968.1"/>
    </source>
</evidence>
<feature type="region of interest" description="Disordered" evidence="1">
    <location>
        <begin position="1"/>
        <end position="25"/>
    </location>
</feature>
<reference evidence="2" key="1">
    <citation type="journal article" date="2014" name="Front. Microbiol.">
        <title>High frequency of phylogenetically diverse reductive dehalogenase-homologous genes in deep subseafloor sedimentary metagenomes.</title>
        <authorList>
            <person name="Kawai M."/>
            <person name="Futagami T."/>
            <person name="Toyoda A."/>
            <person name="Takaki Y."/>
            <person name="Nishi S."/>
            <person name="Hori S."/>
            <person name="Arai W."/>
            <person name="Tsubouchi T."/>
            <person name="Morono Y."/>
            <person name="Uchiyama I."/>
            <person name="Ito T."/>
            <person name="Fujiyama A."/>
            <person name="Inagaki F."/>
            <person name="Takami H."/>
        </authorList>
    </citation>
    <scope>NUCLEOTIDE SEQUENCE</scope>
    <source>
        <strain evidence="2">Expedition CK06-06</strain>
    </source>
</reference>
<dbReference type="EMBL" id="BARV01034255">
    <property type="protein sequence ID" value="GAI57968.1"/>
    <property type="molecule type" value="Genomic_DNA"/>
</dbReference>